<evidence type="ECO:0000256" key="2">
    <source>
        <dbReference type="ARBA" id="ARBA00023033"/>
    </source>
</evidence>
<organism evidence="3 4">
    <name type="scientific">Hibiscus sabdariffa</name>
    <name type="common">roselle</name>
    <dbReference type="NCBI Taxonomy" id="183260"/>
    <lineage>
        <taxon>Eukaryota</taxon>
        <taxon>Viridiplantae</taxon>
        <taxon>Streptophyta</taxon>
        <taxon>Embryophyta</taxon>
        <taxon>Tracheophyta</taxon>
        <taxon>Spermatophyta</taxon>
        <taxon>Magnoliopsida</taxon>
        <taxon>eudicotyledons</taxon>
        <taxon>Gunneridae</taxon>
        <taxon>Pentapetalae</taxon>
        <taxon>rosids</taxon>
        <taxon>malvids</taxon>
        <taxon>Malvales</taxon>
        <taxon>Malvaceae</taxon>
        <taxon>Malvoideae</taxon>
        <taxon>Hibiscus</taxon>
    </lineage>
</organism>
<evidence type="ECO:0000313" key="4">
    <source>
        <dbReference type="Proteomes" id="UP001396334"/>
    </source>
</evidence>
<dbReference type="Proteomes" id="UP001396334">
    <property type="component" value="Unassembled WGS sequence"/>
</dbReference>
<dbReference type="EMBL" id="JBBPBN010000029">
    <property type="protein sequence ID" value="KAK9006264.1"/>
    <property type="molecule type" value="Genomic_DNA"/>
</dbReference>
<proteinExistence type="predicted"/>
<keyword evidence="4" id="KW-1185">Reference proteome</keyword>
<reference evidence="3 4" key="1">
    <citation type="journal article" date="2024" name="G3 (Bethesda)">
        <title>Genome assembly of Hibiscus sabdariffa L. provides insights into metabolisms of medicinal natural products.</title>
        <authorList>
            <person name="Kim T."/>
        </authorList>
    </citation>
    <scope>NUCLEOTIDE SEQUENCE [LARGE SCALE GENOMIC DNA]</scope>
    <source>
        <strain evidence="3">TK-2024</strain>
        <tissue evidence="3">Old leaves</tissue>
    </source>
</reference>
<evidence type="ECO:0000313" key="3">
    <source>
        <dbReference type="EMBL" id="KAK9006264.1"/>
    </source>
</evidence>
<dbReference type="PANTHER" id="PTHR45934">
    <property type="entry name" value="FAD/NAD(P)-BINDING OXIDOREDUCTASE FAMILY PROTEIN"/>
    <property type="match status" value="1"/>
</dbReference>
<protein>
    <submittedName>
        <fullName evidence="3">Uncharacterized protein</fullName>
    </submittedName>
</protein>
<evidence type="ECO:0000256" key="1">
    <source>
        <dbReference type="ARBA" id="ARBA00023002"/>
    </source>
</evidence>
<accession>A0ABR2R0F9</accession>
<sequence>MVVNSEDGRALRSFIKMKIKRSVRAVERVLPETLASELPPETVQFSSKLANIKSRENDDTLSELTDGTGFLAKMSFSEPKYTGHYAFCGLGFYFNGQPYAANINHIYGRGLHAGYVPVSTTKDYCTKITEVLLRKQAKELVNWPEELIRLIDLSPDETISKTPIVDS</sequence>
<keyword evidence="2" id="KW-0503">Monooxygenase</keyword>
<gene>
    <name evidence="3" type="ORF">V6N11_035309</name>
</gene>
<dbReference type="InterPro" id="IPR044560">
    <property type="entry name" value="MOase"/>
</dbReference>
<dbReference type="PANTHER" id="PTHR45934:SF9">
    <property type="entry name" value="FAD_NAD(P)-BINDING OXIDOREDUCTASE FAMILY PROTEIN"/>
    <property type="match status" value="1"/>
</dbReference>
<comment type="caution">
    <text evidence="3">The sequence shown here is derived from an EMBL/GenBank/DDBJ whole genome shotgun (WGS) entry which is preliminary data.</text>
</comment>
<name>A0ABR2R0F9_9ROSI</name>
<keyword evidence="1" id="KW-0560">Oxidoreductase</keyword>